<reference evidence="2" key="2">
    <citation type="submission" date="2017-02" db="EMBL/GenBank/DDBJ databases">
        <title>Sunflower complete genome.</title>
        <authorList>
            <person name="Langlade N."/>
            <person name="Munos S."/>
        </authorList>
    </citation>
    <scope>NUCLEOTIDE SEQUENCE [LARGE SCALE GENOMIC DNA]</scope>
    <source>
        <tissue evidence="2">Leaves</tissue>
    </source>
</reference>
<evidence type="ECO:0000313" key="2">
    <source>
        <dbReference type="EMBL" id="OTG06465.1"/>
    </source>
</evidence>
<dbReference type="InParanoid" id="A0A251T5S6"/>
<keyword evidence="3" id="KW-1185">Reference proteome</keyword>
<accession>A0A251T5S6</accession>
<reference evidence="1" key="3">
    <citation type="submission" date="2020-06" db="EMBL/GenBank/DDBJ databases">
        <title>Helianthus annuus Genome sequencing and assembly Release 2.</title>
        <authorList>
            <person name="Gouzy J."/>
            <person name="Langlade N."/>
            <person name="Munos S."/>
        </authorList>
    </citation>
    <scope>NUCLEOTIDE SEQUENCE</scope>
    <source>
        <tissue evidence="1">Leaves</tissue>
    </source>
</reference>
<dbReference type="PANTHER" id="PTHR36071:SF1">
    <property type="entry name" value="DNA DOUBLE-STRAND BREAK REPAIR PROTEIN"/>
    <property type="match status" value="1"/>
</dbReference>
<proteinExistence type="predicted"/>
<evidence type="ECO:0000313" key="1">
    <source>
        <dbReference type="EMBL" id="KAF5779910.1"/>
    </source>
</evidence>
<dbReference type="PANTHER" id="PTHR36071">
    <property type="entry name" value="DNA DOUBLE-STRAND BREAK REPAIR PROTEIN"/>
    <property type="match status" value="1"/>
</dbReference>
<protein>
    <submittedName>
        <fullName evidence="2">Uncharacterized protein</fullName>
    </submittedName>
</protein>
<gene>
    <name evidence="2" type="ORF">HannXRQ_Chr12g0385981</name>
    <name evidence="1" type="ORF">HanXRQr2_Chr12g0565011</name>
</gene>
<dbReference type="EMBL" id="MNCJ02000327">
    <property type="protein sequence ID" value="KAF5779910.1"/>
    <property type="molecule type" value="Genomic_DNA"/>
</dbReference>
<dbReference type="Gramene" id="mRNA:HanXRQr2_Chr12g0565011">
    <property type="protein sequence ID" value="CDS:HanXRQr2_Chr12g0565011.1"/>
    <property type="gene ID" value="HanXRQr2_Chr12g0565011"/>
</dbReference>
<organism evidence="2 3">
    <name type="scientific">Helianthus annuus</name>
    <name type="common">Common sunflower</name>
    <dbReference type="NCBI Taxonomy" id="4232"/>
    <lineage>
        <taxon>Eukaryota</taxon>
        <taxon>Viridiplantae</taxon>
        <taxon>Streptophyta</taxon>
        <taxon>Embryophyta</taxon>
        <taxon>Tracheophyta</taxon>
        <taxon>Spermatophyta</taxon>
        <taxon>Magnoliopsida</taxon>
        <taxon>eudicotyledons</taxon>
        <taxon>Gunneridae</taxon>
        <taxon>Pentapetalae</taxon>
        <taxon>asterids</taxon>
        <taxon>campanulids</taxon>
        <taxon>Asterales</taxon>
        <taxon>Asteraceae</taxon>
        <taxon>Asteroideae</taxon>
        <taxon>Heliantheae alliance</taxon>
        <taxon>Heliantheae</taxon>
        <taxon>Helianthus</taxon>
    </lineage>
</organism>
<dbReference type="EMBL" id="CM007901">
    <property type="protein sequence ID" value="OTG06465.1"/>
    <property type="molecule type" value="Genomic_DNA"/>
</dbReference>
<dbReference type="Proteomes" id="UP000215914">
    <property type="component" value="Chromosome 12"/>
</dbReference>
<sequence length="126" mass="14564">MLTEFLCECGDMEIVPECLRGVLAIIKKSCKACVPHPEKINVEEDVESILSVSASMKQLVWDLIPHSEDEKLDQEFADAYVEDLEDSYDDEDEDISSVSRGYSKCHFSQRMHLMRHHMVRVKIPQY</sequence>
<evidence type="ECO:0000313" key="3">
    <source>
        <dbReference type="Proteomes" id="UP000215914"/>
    </source>
</evidence>
<reference evidence="1 3" key="1">
    <citation type="journal article" date="2017" name="Nature">
        <title>The sunflower genome provides insights into oil metabolism, flowering and Asterid evolution.</title>
        <authorList>
            <person name="Badouin H."/>
            <person name="Gouzy J."/>
            <person name="Grassa C.J."/>
            <person name="Murat F."/>
            <person name="Staton S.E."/>
            <person name="Cottret L."/>
            <person name="Lelandais-Briere C."/>
            <person name="Owens G.L."/>
            <person name="Carrere S."/>
            <person name="Mayjonade B."/>
            <person name="Legrand L."/>
            <person name="Gill N."/>
            <person name="Kane N.C."/>
            <person name="Bowers J.E."/>
            <person name="Hubner S."/>
            <person name="Bellec A."/>
            <person name="Berard A."/>
            <person name="Berges H."/>
            <person name="Blanchet N."/>
            <person name="Boniface M.C."/>
            <person name="Brunel D."/>
            <person name="Catrice O."/>
            <person name="Chaidir N."/>
            <person name="Claudel C."/>
            <person name="Donnadieu C."/>
            <person name="Faraut T."/>
            <person name="Fievet G."/>
            <person name="Helmstetter N."/>
            <person name="King M."/>
            <person name="Knapp S.J."/>
            <person name="Lai Z."/>
            <person name="Le Paslier M.C."/>
            <person name="Lippi Y."/>
            <person name="Lorenzon L."/>
            <person name="Mandel J.R."/>
            <person name="Marage G."/>
            <person name="Marchand G."/>
            <person name="Marquand E."/>
            <person name="Bret-Mestries E."/>
            <person name="Morien E."/>
            <person name="Nambeesan S."/>
            <person name="Nguyen T."/>
            <person name="Pegot-Espagnet P."/>
            <person name="Pouilly N."/>
            <person name="Raftis F."/>
            <person name="Sallet E."/>
            <person name="Schiex T."/>
            <person name="Thomas J."/>
            <person name="Vandecasteele C."/>
            <person name="Vares D."/>
            <person name="Vear F."/>
            <person name="Vautrin S."/>
            <person name="Crespi M."/>
            <person name="Mangin B."/>
            <person name="Burke J.M."/>
            <person name="Salse J."/>
            <person name="Munos S."/>
            <person name="Vincourt P."/>
            <person name="Rieseberg L.H."/>
            <person name="Langlade N.B."/>
        </authorList>
    </citation>
    <scope>NUCLEOTIDE SEQUENCE [LARGE SCALE GENOMIC DNA]</scope>
    <source>
        <strain evidence="3">cv. SF193</strain>
        <tissue evidence="1">Leaves</tissue>
    </source>
</reference>
<name>A0A251T5S6_HELAN</name>
<dbReference type="AlphaFoldDB" id="A0A251T5S6"/>